<evidence type="ECO:0000313" key="2">
    <source>
        <dbReference type="EMBL" id="MDY0394940.1"/>
    </source>
</evidence>
<accession>A0ABU5C6I3</accession>
<organism evidence="2 3">
    <name type="scientific">Tigheibacillus halophilus</name>
    <dbReference type="NCBI Taxonomy" id="361280"/>
    <lineage>
        <taxon>Bacteria</taxon>
        <taxon>Bacillati</taxon>
        <taxon>Bacillota</taxon>
        <taxon>Bacilli</taxon>
        <taxon>Bacillales</taxon>
        <taxon>Bacillaceae</taxon>
        <taxon>Tigheibacillus</taxon>
    </lineage>
</organism>
<dbReference type="InterPro" id="IPR000477">
    <property type="entry name" value="RT_dom"/>
</dbReference>
<keyword evidence="3" id="KW-1185">Reference proteome</keyword>
<evidence type="ECO:0000313" key="3">
    <source>
        <dbReference type="Proteomes" id="UP001281447"/>
    </source>
</evidence>
<dbReference type="Proteomes" id="UP001281447">
    <property type="component" value="Unassembled WGS sequence"/>
</dbReference>
<reference evidence="2 3" key="1">
    <citation type="submission" date="2023-10" db="EMBL/GenBank/DDBJ databases">
        <title>Virgibacillus halophilus 5B73C genome.</title>
        <authorList>
            <person name="Miliotis G."/>
            <person name="Sengupta P."/>
            <person name="Hameed A."/>
            <person name="Chuvochina M."/>
            <person name="Mcdonagh F."/>
            <person name="Simpson A.C."/>
            <person name="Singh N.K."/>
            <person name="Rekha P.D."/>
            <person name="Raman K."/>
            <person name="Hugenholtz P."/>
            <person name="Venkateswaran K."/>
        </authorList>
    </citation>
    <scope>NUCLEOTIDE SEQUENCE [LARGE SCALE GENOMIC DNA]</scope>
    <source>
        <strain evidence="2 3">5B73C</strain>
    </source>
</reference>
<evidence type="ECO:0000259" key="1">
    <source>
        <dbReference type="PROSITE" id="PS50878"/>
    </source>
</evidence>
<protein>
    <recommendedName>
        <fullName evidence="1">Reverse transcriptase domain-containing protein</fullName>
    </recommendedName>
</protein>
<proteinExistence type="predicted"/>
<sequence>MYAIEFDLEMNKIVEEYNGLYRRYSDDFIIVLPKKISYDKFNKITQQIFDFAEKNKIVIQDEKTNSYEYFSETIINLISGKNSHLDYLGFLFDGNTVKIRGKSPYKFYRNASIIINRARRIQYKKRIKKKYLIEKGFISCTQTWGLNVSLMGISYHMQRMHKESLMMFRLKRIIKC</sequence>
<name>A0ABU5C6I3_9BACI</name>
<dbReference type="PROSITE" id="PS50878">
    <property type="entry name" value="RT_POL"/>
    <property type="match status" value="1"/>
</dbReference>
<dbReference type="EMBL" id="JAWDIP010000003">
    <property type="protein sequence ID" value="MDY0394940.1"/>
    <property type="molecule type" value="Genomic_DNA"/>
</dbReference>
<comment type="caution">
    <text evidence="2">The sequence shown here is derived from an EMBL/GenBank/DDBJ whole genome shotgun (WGS) entry which is preliminary data.</text>
</comment>
<feature type="domain" description="Reverse transcriptase" evidence="1">
    <location>
        <begin position="1"/>
        <end position="92"/>
    </location>
</feature>
<gene>
    <name evidence="2" type="ORF">RWE15_11475</name>
</gene>